<gene>
    <name evidence="9" type="primary">APC4</name>
    <name evidence="9" type="ORF">EC957_000196</name>
</gene>
<feature type="domain" description="Anaphase-promoting complex subunit 4-like WD40" evidence="7">
    <location>
        <begin position="40"/>
        <end position="157"/>
    </location>
</feature>
<dbReference type="Pfam" id="PF12896">
    <property type="entry name" value="ANAPC4"/>
    <property type="match status" value="1"/>
</dbReference>
<dbReference type="InterPro" id="IPR015943">
    <property type="entry name" value="WD40/YVTN_repeat-like_dom_sf"/>
</dbReference>
<reference evidence="9" key="1">
    <citation type="journal article" date="2020" name="Fungal Divers.">
        <title>Resolving the Mortierellaceae phylogeny through synthesis of multi-gene phylogenetics and phylogenomics.</title>
        <authorList>
            <person name="Vandepol N."/>
            <person name="Liber J."/>
            <person name="Desiro A."/>
            <person name="Na H."/>
            <person name="Kennedy M."/>
            <person name="Barry K."/>
            <person name="Grigoriev I.V."/>
            <person name="Miller A.N."/>
            <person name="O'Donnell K."/>
            <person name="Stajich J.E."/>
            <person name="Bonito G."/>
        </authorList>
    </citation>
    <scope>NUCLEOTIDE SEQUENCE</scope>
    <source>
        <strain evidence="9">NRRL 2591</strain>
    </source>
</reference>
<dbReference type="EMBL" id="JAAAXW010000010">
    <property type="protein sequence ID" value="KAF9550522.1"/>
    <property type="molecule type" value="Genomic_DNA"/>
</dbReference>
<evidence type="ECO:0000256" key="1">
    <source>
        <dbReference type="ARBA" id="ARBA00016067"/>
    </source>
</evidence>
<evidence type="ECO:0000313" key="10">
    <source>
        <dbReference type="Proteomes" id="UP000723463"/>
    </source>
</evidence>
<dbReference type="Proteomes" id="UP000723463">
    <property type="component" value="Unassembled WGS sequence"/>
</dbReference>
<evidence type="ECO:0000256" key="5">
    <source>
        <dbReference type="ARBA" id="ARBA00023306"/>
    </source>
</evidence>
<evidence type="ECO:0000259" key="8">
    <source>
        <dbReference type="Pfam" id="PF12896"/>
    </source>
</evidence>
<dbReference type="GO" id="GO:0034399">
    <property type="term" value="C:nuclear periphery"/>
    <property type="evidence" value="ECO:0007669"/>
    <property type="project" value="TreeGrafter"/>
</dbReference>
<name>A0A9P6FGX8_9FUNG</name>
<feature type="region of interest" description="Disordered" evidence="6">
    <location>
        <begin position="827"/>
        <end position="853"/>
    </location>
</feature>
<dbReference type="Pfam" id="PF12894">
    <property type="entry name" value="ANAPC4_WD40"/>
    <property type="match status" value="1"/>
</dbReference>
<dbReference type="SUPFAM" id="SSF50978">
    <property type="entry name" value="WD40 repeat-like"/>
    <property type="match status" value="1"/>
</dbReference>
<comment type="caution">
    <text evidence="9">The sequence shown here is derived from an EMBL/GenBank/DDBJ whole genome shotgun (WGS) entry which is preliminary data.</text>
</comment>
<dbReference type="GO" id="GO:0005680">
    <property type="term" value="C:anaphase-promoting complex"/>
    <property type="evidence" value="ECO:0007669"/>
    <property type="project" value="InterPro"/>
</dbReference>
<keyword evidence="10" id="KW-1185">Reference proteome</keyword>
<sequence>MTSVSPPPMQHRIAAQQEATQNTFYPYSESQVPIDHKLEAWCPSADLIALVNNDNKLELYRLSWRIHWSVAVTAPTPSNSSRPGSHTAWNRLGGALKHQRMGAAPAKVVSLTWRPDGKAIAVGLAEGGVNIYDYRDGSLISSIQPASAGSVHCLKWTDIYLERPNHSSIFGTNNTQKSTLKALPMLSPIPPTSAQQQLMERTMFNKNFSGGAGAGGTKSGPSPEESCSVLDEETSPIMNVLFSGDHQGRFMLRLFEGFDMDAVLLLDLLKIHGTRNHLGGLDILTADVQLNLSEINIIARGTHANDESGLEPSQQLLQVTLNSTLLDNHSQEIRMLGLHKRPIKNLLQYLNDGLQVMKADYKKISMMAEDCVESLQKSLTSNDVTTTPTYEFIQMLLTGRPSESMGQYLQQDLNTHDLKRWDKSVRAAYKNLQRVAFECLLPACERLLVILSDLLGFSRWTEQYGPLRLGEALVYNCIIIVGDFMGVIEGLFQAIKVEMKQFSEFENWLEQVLEKLHPPARGPDDPADEGQKDFPPVDVKGVSQYLKAGLTNTGLERFFQEADEASASNGDQEAGAYNATPTYPIVYSFSDELRAASALKDTNLGTQLPPQKKTTNPFAGAAIAAAMTGRGFGSLPPKKSPSVTLFTKSSASTVQLSKSQPDEVPVSPSHKPPTPLTLERHLGLMTMQCHAIFDGPQKALGESMKVTHVVDVLGYDPTVSSDIIMESADSTDSQMVPKFATRYCYNNLLPWHYLVLYLGPRDSIPGSLLIVLRSRRTTMGDTNRCRTEQDNDLALATPSRKRKASENIKEETTVGSGTLILAQPIKPSFTKPKTEQPTAATSTGEKKQTPLSGYHKRLSEQDLEIAMFSLQEHDSARAPSAMSTHGSYDRSISVMSHEMSETNIPESALALAKIQNPPASPESQPSFEVRDLTFLDDNSLCILLNSSRPAVVVDNASHASAAQDDQFIVSVPLLTPNRPYQPVSTLLESLESSDASYDCVVDRLVHALDRARSQDTHATTPSASSTSGAINMYTLPIDRSRCVTPLDGQTLMDVDGASRSFSFLKPASEGSSLDARHQQQQQQDRQKSGPTRIACNDRDKGQVISVHSHNEISVFDV</sequence>
<dbReference type="AlphaFoldDB" id="A0A9P6FGX8"/>
<dbReference type="InterPro" id="IPR024789">
    <property type="entry name" value="APC4"/>
</dbReference>
<dbReference type="GO" id="GO:0070979">
    <property type="term" value="P:protein K11-linked ubiquitination"/>
    <property type="evidence" value="ECO:0007669"/>
    <property type="project" value="TreeGrafter"/>
</dbReference>
<evidence type="ECO:0000256" key="3">
    <source>
        <dbReference type="ARBA" id="ARBA00022776"/>
    </source>
</evidence>
<proteinExistence type="predicted"/>
<evidence type="ECO:0000313" key="9">
    <source>
        <dbReference type="EMBL" id="KAF9550522.1"/>
    </source>
</evidence>
<keyword evidence="4" id="KW-0833">Ubl conjugation pathway</keyword>
<keyword evidence="5" id="KW-0131">Cell cycle</keyword>
<evidence type="ECO:0000259" key="7">
    <source>
        <dbReference type="Pfam" id="PF12894"/>
    </source>
</evidence>
<keyword evidence="3" id="KW-0498">Mitosis</keyword>
<feature type="region of interest" description="Disordered" evidence="6">
    <location>
        <begin position="652"/>
        <end position="674"/>
    </location>
</feature>
<dbReference type="PANTHER" id="PTHR13260:SF0">
    <property type="entry name" value="ANAPHASE-PROMOTING COMPLEX SUBUNIT 4"/>
    <property type="match status" value="1"/>
</dbReference>
<dbReference type="Gene3D" id="2.130.10.10">
    <property type="entry name" value="YVTN repeat-like/Quinoprotein amine dehydrogenase"/>
    <property type="match status" value="1"/>
</dbReference>
<dbReference type="PANTHER" id="PTHR13260">
    <property type="entry name" value="ANAPHASE PROMOTING COMPLEX SUBUNIT 4 APC4"/>
    <property type="match status" value="1"/>
</dbReference>
<dbReference type="InterPro" id="IPR024977">
    <property type="entry name" value="Apc4-like_WD40_dom"/>
</dbReference>
<feature type="region of interest" description="Disordered" evidence="6">
    <location>
        <begin position="517"/>
        <end position="536"/>
    </location>
</feature>
<feature type="region of interest" description="Disordered" evidence="6">
    <location>
        <begin position="209"/>
        <end position="228"/>
    </location>
</feature>
<protein>
    <recommendedName>
        <fullName evidence="1">Anaphase-promoting complex subunit 4</fullName>
    </recommendedName>
</protein>
<organism evidence="9 10">
    <name type="scientific">Mortierella hygrophila</name>
    <dbReference type="NCBI Taxonomy" id="979708"/>
    <lineage>
        <taxon>Eukaryota</taxon>
        <taxon>Fungi</taxon>
        <taxon>Fungi incertae sedis</taxon>
        <taxon>Mucoromycota</taxon>
        <taxon>Mortierellomycotina</taxon>
        <taxon>Mortierellomycetes</taxon>
        <taxon>Mortierellales</taxon>
        <taxon>Mortierellaceae</taxon>
        <taxon>Mortierella</taxon>
    </lineage>
</organism>
<dbReference type="GO" id="GO:0051301">
    <property type="term" value="P:cell division"/>
    <property type="evidence" value="ECO:0007669"/>
    <property type="project" value="UniProtKB-KW"/>
</dbReference>
<accession>A0A9P6FGX8</accession>
<evidence type="ECO:0000256" key="2">
    <source>
        <dbReference type="ARBA" id="ARBA00022618"/>
    </source>
</evidence>
<evidence type="ECO:0000256" key="6">
    <source>
        <dbReference type="SAM" id="MobiDB-lite"/>
    </source>
</evidence>
<feature type="domain" description="Anaphase-promoting complex subunit 4 long" evidence="8">
    <location>
        <begin position="319"/>
        <end position="516"/>
    </location>
</feature>
<dbReference type="GO" id="GO:0031145">
    <property type="term" value="P:anaphase-promoting complex-dependent catabolic process"/>
    <property type="evidence" value="ECO:0007669"/>
    <property type="project" value="InterPro"/>
</dbReference>
<dbReference type="InterPro" id="IPR036322">
    <property type="entry name" value="WD40_repeat_dom_sf"/>
</dbReference>
<keyword evidence="2" id="KW-0132">Cell division</keyword>
<feature type="region of interest" description="Disordered" evidence="6">
    <location>
        <begin position="1067"/>
        <end position="1100"/>
    </location>
</feature>
<dbReference type="InterPro" id="IPR024790">
    <property type="entry name" value="APC4_long_dom"/>
</dbReference>
<evidence type="ECO:0000256" key="4">
    <source>
        <dbReference type="ARBA" id="ARBA00022786"/>
    </source>
</evidence>